<dbReference type="EMBL" id="AVOT02004919">
    <property type="protein sequence ID" value="MBW0477762.1"/>
    <property type="molecule type" value="Genomic_DNA"/>
</dbReference>
<gene>
    <name evidence="1" type="ORF">O181_017477</name>
</gene>
<comment type="caution">
    <text evidence="1">The sequence shown here is derived from an EMBL/GenBank/DDBJ whole genome shotgun (WGS) entry which is preliminary data.</text>
</comment>
<dbReference type="Proteomes" id="UP000765509">
    <property type="component" value="Unassembled WGS sequence"/>
</dbReference>
<evidence type="ECO:0000313" key="1">
    <source>
        <dbReference type="EMBL" id="MBW0477762.1"/>
    </source>
</evidence>
<keyword evidence="2" id="KW-1185">Reference proteome</keyword>
<protein>
    <submittedName>
        <fullName evidence="1">Uncharacterized protein</fullName>
    </submittedName>
</protein>
<reference evidence="1" key="1">
    <citation type="submission" date="2021-03" db="EMBL/GenBank/DDBJ databases">
        <title>Draft genome sequence of rust myrtle Austropuccinia psidii MF-1, a brazilian biotype.</title>
        <authorList>
            <person name="Quecine M.C."/>
            <person name="Pachon D.M.R."/>
            <person name="Bonatelli M.L."/>
            <person name="Correr F.H."/>
            <person name="Franceschini L.M."/>
            <person name="Leite T.F."/>
            <person name="Margarido G.R.A."/>
            <person name="Almeida C.A."/>
            <person name="Ferrarezi J.A."/>
            <person name="Labate C.A."/>
        </authorList>
    </citation>
    <scope>NUCLEOTIDE SEQUENCE</scope>
    <source>
        <strain evidence="1">MF-1</strain>
    </source>
</reference>
<name>A0A9Q3GSL5_9BASI</name>
<sequence>MWKRSCDTASQCTAEAKEYNKQRYDKTHIEPDFKKGDQVLVSKLNFNNLKGPKKMRDSFLRPFTIIKLIGNNEVEVRIREQFSTKHTVFPVILRKPYFQTGEDKLHSRNKTYTSQEIVEGKTHLAL</sequence>
<evidence type="ECO:0000313" key="2">
    <source>
        <dbReference type="Proteomes" id="UP000765509"/>
    </source>
</evidence>
<proteinExistence type="predicted"/>
<dbReference type="AlphaFoldDB" id="A0A9Q3GSL5"/>
<accession>A0A9Q3GSL5</accession>
<dbReference type="OrthoDB" id="4360000at2759"/>
<organism evidence="1 2">
    <name type="scientific">Austropuccinia psidii MF-1</name>
    <dbReference type="NCBI Taxonomy" id="1389203"/>
    <lineage>
        <taxon>Eukaryota</taxon>
        <taxon>Fungi</taxon>
        <taxon>Dikarya</taxon>
        <taxon>Basidiomycota</taxon>
        <taxon>Pucciniomycotina</taxon>
        <taxon>Pucciniomycetes</taxon>
        <taxon>Pucciniales</taxon>
        <taxon>Sphaerophragmiaceae</taxon>
        <taxon>Austropuccinia</taxon>
    </lineage>
</organism>